<name>A0A4Y8SKE0_9SPHI</name>
<organism evidence="2 3">
    <name type="scientific">Mucilaginibacter psychrotolerans</name>
    <dbReference type="NCBI Taxonomy" id="1524096"/>
    <lineage>
        <taxon>Bacteria</taxon>
        <taxon>Pseudomonadati</taxon>
        <taxon>Bacteroidota</taxon>
        <taxon>Sphingobacteriia</taxon>
        <taxon>Sphingobacteriales</taxon>
        <taxon>Sphingobacteriaceae</taxon>
        <taxon>Mucilaginibacter</taxon>
    </lineage>
</organism>
<comment type="caution">
    <text evidence="2">The sequence shown here is derived from an EMBL/GenBank/DDBJ whole genome shotgun (WGS) entry which is preliminary data.</text>
</comment>
<dbReference type="EMBL" id="SOZE01000004">
    <property type="protein sequence ID" value="TFF39155.1"/>
    <property type="molecule type" value="Genomic_DNA"/>
</dbReference>
<evidence type="ECO:0000256" key="1">
    <source>
        <dbReference type="SAM" id="Phobius"/>
    </source>
</evidence>
<protein>
    <submittedName>
        <fullName evidence="2">Uncharacterized protein</fullName>
    </submittedName>
</protein>
<dbReference type="OrthoDB" id="9931370at2"/>
<sequence length="62" mass="7062">MDMEDVIIQIIVTCFLVLTPLIGSRTKRSEPDFKAQTEIHSIYGVNADGKLELLNRENEERA</sequence>
<dbReference type="RefSeq" id="WP_133227887.1">
    <property type="nucleotide sequence ID" value="NZ_SOZE01000004.1"/>
</dbReference>
<evidence type="ECO:0000313" key="3">
    <source>
        <dbReference type="Proteomes" id="UP000297540"/>
    </source>
</evidence>
<keyword evidence="1" id="KW-1133">Transmembrane helix</keyword>
<keyword evidence="1" id="KW-0812">Transmembrane</keyword>
<dbReference type="AlphaFoldDB" id="A0A4Y8SKE0"/>
<gene>
    <name evidence="2" type="ORF">E2R66_05910</name>
</gene>
<dbReference type="Proteomes" id="UP000297540">
    <property type="component" value="Unassembled WGS sequence"/>
</dbReference>
<reference evidence="2 3" key="1">
    <citation type="journal article" date="2017" name="Int. J. Syst. Evol. Microbiol.">
        <title>Mucilaginibacterpsychrotolerans sp. nov., isolated from peatlands.</title>
        <authorList>
            <person name="Deng Y."/>
            <person name="Shen L."/>
            <person name="Xu B."/>
            <person name="Liu Y."/>
            <person name="Gu Z."/>
            <person name="Liu H."/>
            <person name="Zhou Y."/>
        </authorList>
    </citation>
    <scope>NUCLEOTIDE SEQUENCE [LARGE SCALE GENOMIC DNA]</scope>
    <source>
        <strain evidence="2 3">NH7-4</strain>
    </source>
</reference>
<accession>A0A4Y8SKE0</accession>
<evidence type="ECO:0000313" key="2">
    <source>
        <dbReference type="EMBL" id="TFF39155.1"/>
    </source>
</evidence>
<feature type="transmembrane region" description="Helical" evidence="1">
    <location>
        <begin position="6"/>
        <end position="24"/>
    </location>
</feature>
<keyword evidence="3" id="KW-1185">Reference proteome</keyword>
<proteinExistence type="predicted"/>
<keyword evidence="1" id="KW-0472">Membrane</keyword>